<dbReference type="GO" id="GO:0004252">
    <property type="term" value="F:serine-type endopeptidase activity"/>
    <property type="evidence" value="ECO:0007669"/>
    <property type="project" value="InterPro"/>
</dbReference>
<proteinExistence type="predicted"/>
<evidence type="ECO:0000256" key="1">
    <source>
        <dbReference type="ARBA" id="ARBA00004141"/>
    </source>
</evidence>
<dbReference type="Proteomes" id="UP000204221">
    <property type="component" value="Chromosome"/>
</dbReference>
<dbReference type="KEGG" id="ahg:AHOG_01255"/>
<keyword evidence="4" id="KW-0472">Membrane</keyword>
<dbReference type="InterPro" id="IPR003825">
    <property type="entry name" value="Colicin-V_CvpA"/>
</dbReference>
<evidence type="ECO:0000256" key="3">
    <source>
        <dbReference type="ARBA" id="ARBA00022989"/>
    </source>
</evidence>
<dbReference type="AlphaFoldDB" id="A0A221VWS6"/>
<dbReference type="EC" id="3.4.21.-" evidence="5"/>
<dbReference type="Pfam" id="PF02674">
    <property type="entry name" value="Colicin_V"/>
    <property type="match status" value="1"/>
</dbReference>
<dbReference type="EMBL" id="CP022521">
    <property type="protein sequence ID" value="ASO17917.1"/>
    <property type="molecule type" value="Genomic_DNA"/>
</dbReference>
<dbReference type="InterPro" id="IPR043504">
    <property type="entry name" value="Peptidase_S1_PA_chymotrypsin"/>
</dbReference>
<reference evidence="5 6" key="1">
    <citation type="submission" date="2017-07" db="EMBL/GenBank/DDBJ databases">
        <title>Complete genome sequence of Actinoalloteichus hoggarensis DSM 45943, type strain of Actinoalloteichus hoggarensis.</title>
        <authorList>
            <person name="Ruckert C."/>
            <person name="Nouioui I."/>
            <person name="Willmese J."/>
            <person name="van Wezel G."/>
            <person name="Klenk H.-P."/>
            <person name="Kalinowski J."/>
            <person name="Zotchev S.B."/>
        </authorList>
    </citation>
    <scope>NUCLEOTIDE SEQUENCE [LARGE SCALE GENOMIC DNA]</scope>
    <source>
        <strain evidence="5 6">DSM 45943</strain>
    </source>
</reference>
<keyword evidence="6" id="KW-1185">Reference proteome</keyword>
<dbReference type="GO" id="GO:0006508">
    <property type="term" value="P:proteolysis"/>
    <property type="evidence" value="ECO:0007669"/>
    <property type="project" value="UniProtKB-KW"/>
</dbReference>
<dbReference type="InterPro" id="IPR009003">
    <property type="entry name" value="Peptidase_S1_PA"/>
</dbReference>
<organism evidence="5 6">
    <name type="scientific">Actinoalloteichus hoggarensis</name>
    <dbReference type="NCBI Taxonomy" id="1470176"/>
    <lineage>
        <taxon>Bacteria</taxon>
        <taxon>Bacillati</taxon>
        <taxon>Actinomycetota</taxon>
        <taxon>Actinomycetes</taxon>
        <taxon>Pseudonocardiales</taxon>
        <taxon>Pseudonocardiaceae</taxon>
        <taxon>Actinoalloteichus</taxon>
    </lineage>
</organism>
<dbReference type="SUPFAM" id="SSF50494">
    <property type="entry name" value="Trypsin-like serine proteases"/>
    <property type="match status" value="1"/>
</dbReference>
<dbReference type="Pfam" id="PF13365">
    <property type="entry name" value="Trypsin_2"/>
    <property type="match status" value="1"/>
</dbReference>
<evidence type="ECO:0000313" key="6">
    <source>
        <dbReference type="Proteomes" id="UP000204221"/>
    </source>
</evidence>
<keyword evidence="5" id="KW-0378">Hydrolase</keyword>
<protein>
    <submittedName>
        <fullName evidence="5">Serine protease</fullName>
        <ecNumber evidence="5">3.4.21.-</ecNumber>
    </submittedName>
</protein>
<dbReference type="InterPro" id="IPR001940">
    <property type="entry name" value="Peptidase_S1C"/>
</dbReference>
<dbReference type="PANTHER" id="PTHR45980">
    <property type="match status" value="1"/>
</dbReference>
<dbReference type="PRINTS" id="PR00834">
    <property type="entry name" value="PROTEASES2C"/>
</dbReference>
<keyword evidence="5" id="KW-0645">Protease</keyword>
<evidence type="ECO:0000256" key="4">
    <source>
        <dbReference type="ARBA" id="ARBA00023136"/>
    </source>
</evidence>
<keyword evidence="3" id="KW-1133">Transmembrane helix</keyword>
<dbReference type="RefSeq" id="WP_093939721.1">
    <property type="nucleotide sequence ID" value="NZ_CP022521.1"/>
</dbReference>
<name>A0A221VWS6_9PSEU</name>
<evidence type="ECO:0000313" key="5">
    <source>
        <dbReference type="EMBL" id="ASO17917.1"/>
    </source>
</evidence>
<sequence length="394" mass="40963">MNWIDAAVILMAVLAAVSGVRHGMVVAVFAFTGVIMGAVGGVLLAPALADLVDAPNARLLVGLSVVLGLVVLGEVLGVSLGRSIKRRMTSPKLSWVDNVLGGVVQGLAVFVVTWLIALPLTSAGTVPWLAGAVNQSRVLGAVDTLMPPAARALPDELRRLLDGSGFPGVLDPFSRTPVAEVDPPDPALQNSRTVQTVRESVVKVHGTASSCSRVLNGSGFVVAPQRVMTNAHVVAGAEQVSIEVGEARLPATVVLYDPESDIAVLDVPDFFGAPLEFVETPAEPEDGGIVLGYPLGGDYRASSARVRQLFNLRGPDIYDSTTVTREVYTVRSEVRSGNSGGPLIDPDGRVLGMVFGAAVDDEETGFVLTNDEIADEVAAAPTLTRPVDTGGCSS</sequence>
<accession>A0A221VWS6</accession>
<dbReference type="PANTHER" id="PTHR45980:SF9">
    <property type="entry name" value="PROTEASE DO-LIKE 10, MITOCHONDRIAL-RELATED"/>
    <property type="match status" value="1"/>
</dbReference>
<evidence type="ECO:0000256" key="2">
    <source>
        <dbReference type="ARBA" id="ARBA00022692"/>
    </source>
</evidence>
<gene>
    <name evidence="5" type="ORF">AHOG_01255</name>
</gene>
<dbReference type="OrthoDB" id="9766361at2"/>
<dbReference type="GO" id="GO:0016020">
    <property type="term" value="C:membrane"/>
    <property type="evidence" value="ECO:0007669"/>
    <property type="project" value="UniProtKB-SubCell"/>
</dbReference>
<keyword evidence="2" id="KW-0812">Transmembrane</keyword>
<dbReference type="Gene3D" id="2.40.10.10">
    <property type="entry name" value="Trypsin-like serine proteases"/>
    <property type="match status" value="2"/>
</dbReference>
<dbReference type="GO" id="GO:0009403">
    <property type="term" value="P:toxin biosynthetic process"/>
    <property type="evidence" value="ECO:0007669"/>
    <property type="project" value="InterPro"/>
</dbReference>
<dbReference type="InterPro" id="IPR047680">
    <property type="entry name" value="MarP-like"/>
</dbReference>
<comment type="subcellular location">
    <subcellularLocation>
        <location evidence="1">Membrane</location>
        <topology evidence="1">Multi-pass membrane protein</topology>
    </subcellularLocation>
</comment>
<dbReference type="NCBIfam" id="NF033740">
    <property type="entry name" value="MarP_fam_protase"/>
    <property type="match status" value="1"/>
</dbReference>